<dbReference type="AlphaFoldDB" id="A0A327KYR4"/>
<dbReference type="InterPro" id="IPR012422">
    <property type="entry name" value="Cyt_c_oxidase_su4_bac-aa3"/>
</dbReference>
<gene>
    <name evidence="3" type="ORF">CH341_19855</name>
</gene>
<accession>A0A327KYR4</accession>
<dbReference type="Pfam" id="PF07835">
    <property type="entry name" value="COX4_pro_2"/>
    <property type="match status" value="1"/>
</dbReference>
<sequence>MADHATVEYETASGNDYAQHEATYEGFLQLVKWGVGSTVVVLVLMAIFLV</sequence>
<dbReference type="RefSeq" id="WP_111420738.1">
    <property type="nucleotide sequence ID" value="NZ_NPEX01000159.1"/>
</dbReference>
<dbReference type="InterPro" id="IPR036596">
    <property type="entry name" value="Cyt-C_aa3_sf"/>
</dbReference>
<evidence type="ECO:0000313" key="3">
    <source>
        <dbReference type="EMBL" id="RAI42322.1"/>
    </source>
</evidence>
<organism evidence="3 4">
    <name type="scientific">Rhodoplanes roseus</name>
    <dbReference type="NCBI Taxonomy" id="29409"/>
    <lineage>
        <taxon>Bacteria</taxon>
        <taxon>Pseudomonadati</taxon>
        <taxon>Pseudomonadota</taxon>
        <taxon>Alphaproteobacteria</taxon>
        <taxon>Hyphomicrobiales</taxon>
        <taxon>Nitrobacteraceae</taxon>
        <taxon>Rhodoplanes</taxon>
    </lineage>
</organism>
<evidence type="ECO:0000313" key="4">
    <source>
        <dbReference type="Proteomes" id="UP000249130"/>
    </source>
</evidence>
<dbReference type="EMBL" id="NPEX01000159">
    <property type="protein sequence ID" value="RAI42322.1"/>
    <property type="molecule type" value="Genomic_DNA"/>
</dbReference>
<feature type="domain" description="Cytochrome c oxidase subunit IV bacterial aa3 type" evidence="2">
    <location>
        <begin position="4"/>
        <end position="49"/>
    </location>
</feature>
<dbReference type="Proteomes" id="UP000249130">
    <property type="component" value="Unassembled WGS sequence"/>
</dbReference>
<dbReference type="OrthoDB" id="9812071at2"/>
<evidence type="ECO:0000256" key="1">
    <source>
        <dbReference type="SAM" id="Phobius"/>
    </source>
</evidence>
<keyword evidence="1" id="KW-1133">Transmembrane helix</keyword>
<evidence type="ECO:0000259" key="2">
    <source>
        <dbReference type="Pfam" id="PF07835"/>
    </source>
</evidence>
<dbReference type="Gene3D" id="1.20.5.160">
    <property type="entry name" value="Bacterial aa3 type cytochrome c oxidase subunit IV"/>
    <property type="match status" value="1"/>
</dbReference>
<protein>
    <submittedName>
        <fullName evidence="3">Aa3-type cytochrome c oxidase subunit IV</fullName>
    </submittedName>
</protein>
<dbReference type="SUPFAM" id="SSF81469">
    <property type="entry name" value="Bacterial aa3 type cytochrome c oxidase subunit IV"/>
    <property type="match status" value="1"/>
</dbReference>
<feature type="transmembrane region" description="Helical" evidence="1">
    <location>
        <begin position="30"/>
        <end position="49"/>
    </location>
</feature>
<reference evidence="3 4" key="1">
    <citation type="submission" date="2017-07" db="EMBL/GenBank/DDBJ databases">
        <title>Draft Genome Sequences of Select Purple Nonsulfur Bacteria.</title>
        <authorList>
            <person name="Lasarre B."/>
            <person name="Mckinlay J.B."/>
        </authorList>
    </citation>
    <scope>NUCLEOTIDE SEQUENCE [LARGE SCALE GENOMIC DNA]</scope>
    <source>
        <strain evidence="3 4">DSM 5909</strain>
    </source>
</reference>
<comment type="caution">
    <text evidence="3">The sequence shown here is derived from an EMBL/GenBank/DDBJ whole genome shotgun (WGS) entry which is preliminary data.</text>
</comment>
<keyword evidence="1" id="KW-0812">Transmembrane</keyword>
<keyword evidence="4" id="KW-1185">Reference proteome</keyword>
<proteinExistence type="predicted"/>
<name>A0A327KYR4_9BRAD</name>
<keyword evidence="1" id="KW-0472">Membrane</keyword>